<feature type="transmembrane region" description="Helical" evidence="5">
    <location>
        <begin position="59"/>
        <end position="80"/>
    </location>
</feature>
<evidence type="ECO:0000256" key="5">
    <source>
        <dbReference type="SAM" id="Phobius"/>
    </source>
</evidence>
<evidence type="ECO:0000313" key="7">
    <source>
        <dbReference type="EMBL" id="QIG79527.1"/>
    </source>
</evidence>
<feature type="transmembrane region" description="Helical" evidence="5">
    <location>
        <begin position="229"/>
        <end position="249"/>
    </location>
</feature>
<evidence type="ECO:0000256" key="1">
    <source>
        <dbReference type="ARBA" id="ARBA00004141"/>
    </source>
</evidence>
<feature type="transmembrane region" description="Helical" evidence="5">
    <location>
        <begin position="86"/>
        <end position="103"/>
    </location>
</feature>
<comment type="subcellular location">
    <subcellularLocation>
        <location evidence="1">Membrane</location>
        <topology evidence="1">Multi-pass membrane protein</topology>
    </subcellularLocation>
</comment>
<reference evidence="7 8" key="1">
    <citation type="submission" date="2020-02" db="EMBL/GenBank/DDBJ databases">
        <authorList>
            <person name="Zheng R.K."/>
            <person name="Sun C.M."/>
        </authorList>
    </citation>
    <scope>NUCLEOTIDE SEQUENCE [LARGE SCALE GENOMIC DNA]</scope>
    <source>
        <strain evidence="8">zrk23</strain>
    </source>
</reference>
<keyword evidence="3 5" id="KW-1133">Transmembrane helix</keyword>
<protein>
    <submittedName>
        <fullName evidence="7">O-antigen ligase family protein</fullName>
    </submittedName>
</protein>
<keyword evidence="2 5" id="KW-0812">Transmembrane</keyword>
<feature type="domain" description="O-antigen ligase-related" evidence="6">
    <location>
        <begin position="192"/>
        <end position="331"/>
    </location>
</feature>
<dbReference type="RefSeq" id="WP_165326527.1">
    <property type="nucleotide sequence ID" value="NZ_CP049109.1"/>
</dbReference>
<organism evidence="7 8">
    <name type="scientific">Stakelama tenebrarum</name>
    <dbReference type="NCBI Taxonomy" id="2711215"/>
    <lineage>
        <taxon>Bacteria</taxon>
        <taxon>Pseudomonadati</taxon>
        <taxon>Pseudomonadota</taxon>
        <taxon>Alphaproteobacteria</taxon>
        <taxon>Sphingomonadales</taxon>
        <taxon>Sphingomonadaceae</taxon>
        <taxon>Stakelama</taxon>
    </lineage>
</organism>
<feature type="transmembrane region" description="Helical" evidence="5">
    <location>
        <begin position="115"/>
        <end position="133"/>
    </location>
</feature>
<dbReference type="InterPro" id="IPR007016">
    <property type="entry name" value="O-antigen_ligase-rel_domated"/>
</dbReference>
<feature type="transmembrane region" description="Helical" evidence="5">
    <location>
        <begin position="32"/>
        <end position="52"/>
    </location>
</feature>
<gene>
    <name evidence="7" type="ORF">G5C33_06820</name>
</gene>
<dbReference type="KEGG" id="spzr:G5C33_06820"/>
<dbReference type="EMBL" id="CP049109">
    <property type="protein sequence ID" value="QIG79527.1"/>
    <property type="molecule type" value="Genomic_DNA"/>
</dbReference>
<dbReference type="AlphaFoldDB" id="A0A6G6Y3Z0"/>
<evidence type="ECO:0000256" key="2">
    <source>
        <dbReference type="ARBA" id="ARBA00022692"/>
    </source>
</evidence>
<keyword evidence="7" id="KW-0436">Ligase</keyword>
<sequence>MASLCFFALLTFTLLGPLMTFGRDDAEGSGSFIRQVGYVVIAGLAFLAADGFRKPWRLTVVPVSIIVALGWCWLSVTWAIAPDIALRRLILTTLIIWTVFVLVRQMGFDRTVGVIRLALLLVLIGNFAAVYFWPDFGIHRANELGDNSLIDDWRGIMGHKNIAGMTSALTVIFYLYYRGKLPQLVRFAIIGAAIYFLLMSSSRTSLGVGIAAIVFGFILQRYKVRYRGILLALLMIVLMVGAMFINVAIDPLRASLNDPTAFTGRTQIWNAMIHYARTRPFTGSGYGSFWNIGERSPIYRYAIDWVMTVRQGHNGYLDLIVQIGLPGLAIVLVATLILPFAKLFNTRQAEGMPTALISALLVFLIGHNGSESSLFDRDTLGQVFLMIAIGLIWALAASRRGRRLKSSGADLLAWANRRGTEMRSQGEPGGR</sequence>
<feature type="transmembrane region" description="Helical" evidence="5">
    <location>
        <begin position="184"/>
        <end position="200"/>
    </location>
</feature>
<proteinExistence type="predicted"/>
<dbReference type="PANTHER" id="PTHR37422">
    <property type="entry name" value="TEICHURONIC ACID BIOSYNTHESIS PROTEIN TUAE"/>
    <property type="match status" value="1"/>
</dbReference>
<keyword evidence="8" id="KW-1185">Reference proteome</keyword>
<feature type="transmembrane region" description="Helical" evidence="5">
    <location>
        <begin position="153"/>
        <end position="177"/>
    </location>
</feature>
<dbReference type="InterPro" id="IPR051533">
    <property type="entry name" value="WaaL-like"/>
</dbReference>
<keyword evidence="4 5" id="KW-0472">Membrane</keyword>
<feature type="transmembrane region" description="Helical" evidence="5">
    <location>
        <begin position="206"/>
        <end position="222"/>
    </location>
</feature>
<feature type="transmembrane region" description="Helical" evidence="5">
    <location>
        <begin position="379"/>
        <end position="397"/>
    </location>
</feature>
<accession>A0A6G6Y3Z0</accession>
<evidence type="ECO:0000313" key="8">
    <source>
        <dbReference type="Proteomes" id="UP000501568"/>
    </source>
</evidence>
<dbReference type="GO" id="GO:0016874">
    <property type="term" value="F:ligase activity"/>
    <property type="evidence" value="ECO:0007669"/>
    <property type="project" value="UniProtKB-KW"/>
</dbReference>
<feature type="transmembrane region" description="Helical" evidence="5">
    <location>
        <begin position="350"/>
        <end position="367"/>
    </location>
</feature>
<dbReference type="GO" id="GO:0016020">
    <property type="term" value="C:membrane"/>
    <property type="evidence" value="ECO:0007669"/>
    <property type="project" value="UniProtKB-SubCell"/>
</dbReference>
<feature type="transmembrane region" description="Helical" evidence="5">
    <location>
        <begin position="319"/>
        <end position="338"/>
    </location>
</feature>
<evidence type="ECO:0000256" key="3">
    <source>
        <dbReference type="ARBA" id="ARBA00022989"/>
    </source>
</evidence>
<evidence type="ECO:0000256" key="4">
    <source>
        <dbReference type="ARBA" id="ARBA00023136"/>
    </source>
</evidence>
<dbReference type="Proteomes" id="UP000501568">
    <property type="component" value="Chromosome"/>
</dbReference>
<dbReference type="PANTHER" id="PTHR37422:SF13">
    <property type="entry name" value="LIPOPOLYSACCHARIDE BIOSYNTHESIS PROTEIN PA4999-RELATED"/>
    <property type="match status" value="1"/>
</dbReference>
<dbReference type="Pfam" id="PF04932">
    <property type="entry name" value="Wzy_C"/>
    <property type="match status" value="1"/>
</dbReference>
<name>A0A6G6Y3Z0_9SPHN</name>
<evidence type="ECO:0000259" key="6">
    <source>
        <dbReference type="Pfam" id="PF04932"/>
    </source>
</evidence>